<keyword evidence="6" id="KW-1185">Reference proteome</keyword>
<dbReference type="InterPro" id="IPR036249">
    <property type="entry name" value="Thioredoxin-like_sf"/>
</dbReference>
<sequence>MPQPHIKLYWLNKSRAQRIVWLLEELHLDYDVEVFRRGPDMRAPRELLQVHPLGKSPVVSISLPGLEDAAATSRPEPKDLVLAESGFIAQYLVEHFGQGLAENQPRLAPKRYRDGYEGQPGGETEAWLRYQYFLHYAEGSLMPPMLVGLILGILKSPRIPFLIRPITSGVSSKLAAAFLAPELARNLAFLEEQLKTAPGTGYLCGPHLTAADILMVFPLQLARQRAGGLTHGKEGKKILDQFPAVWEYLERLENEPGYKRAEEKAKQWEEDHEPTQGN</sequence>
<dbReference type="InterPro" id="IPR036282">
    <property type="entry name" value="Glutathione-S-Trfase_C_sf"/>
</dbReference>
<feature type="domain" description="GST C-terminal" evidence="4">
    <location>
        <begin position="123"/>
        <end position="270"/>
    </location>
</feature>
<evidence type="ECO:0008006" key="7">
    <source>
        <dbReference type="Google" id="ProtNLM"/>
    </source>
</evidence>
<dbReference type="InterPro" id="IPR004045">
    <property type="entry name" value="Glutathione_S-Trfase_N"/>
</dbReference>
<dbReference type="Proteomes" id="UP001583172">
    <property type="component" value="Unassembled WGS sequence"/>
</dbReference>
<evidence type="ECO:0000259" key="3">
    <source>
        <dbReference type="PROSITE" id="PS50404"/>
    </source>
</evidence>
<evidence type="ECO:0000313" key="5">
    <source>
        <dbReference type="EMBL" id="KAL1840017.1"/>
    </source>
</evidence>
<feature type="domain" description="GST N-terminal" evidence="3">
    <location>
        <begin position="3"/>
        <end position="100"/>
    </location>
</feature>
<dbReference type="PROSITE" id="PS50405">
    <property type="entry name" value="GST_CTER"/>
    <property type="match status" value="1"/>
</dbReference>
<evidence type="ECO:0000256" key="2">
    <source>
        <dbReference type="SAM" id="MobiDB-lite"/>
    </source>
</evidence>
<dbReference type="Gene3D" id="3.40.30.10">
    <property type="entry name" value="Glutaredoxin"/>
    <property type="match status" value="1"/>
</dbReference>
<comment type="caution">
    <text evidence="5">The sequence shown here is derived from an EMBL/GenBank/DDBJ whole genome shotgun (WGS) entry which is preliminary data.</text>
</comment>
<evidence type="ECO:0000259" key="4">
    <source>
        <dbReference type="PROSITE" id="PS50405"/>
    </source>
</evidence>
<protein>
    <recommendedName>
        <fullName evidence="7">Glutathione transferase</fullName>
    </recommendedName>
</protein>
<dbReference type="SUPFAM" id="SSF47616">
    <property type="entry name" value="GST C-terminal domain-like"/>
    <property type="match status" value="1"/>
</dbReference>
<dbReference type="EMBL" id="JAZGSY010000131">
    <property type="protein sequence ID" value="KAL1840017.1"/>
    <property type="molecule type" value="Genomic_DNA"/>
</dbReference>
<dbReference type="SFLD" id="SFLDS00019">
    <property type="entry name" value="Glutathione_Transferase_(cytos"/>
    <property type="match status" value="1"/>
</dbReference>
<dbReference type="SUPFAM" id="SSF52833">
    <property type="entry name" value="Thioredoxin-like"/>
    <property type="match status" value="1"/>
</dbReference>
<dbReference type="PROSITE" id="PS50404">
    <property type="entry name" value="GST_NTER"/>
    <property type="match status" value="1"/>
</dbReference>
<dbReference type="PANTHER" id="PTHR44051:SF9">
    <property type="entry name" value="GLUTATHIONE S-TRANSFERASE 1"/>
    <property type="match status" value="1"/>
</dbReference>
<dbReference type="PANTHER" id="PTHR44051">
    <property type="entry name" value="GLUTATHIONE S-TRANSFERASE-RELATED"/>
    <property type="match status" value="1"/>
</dbReference>
<dbReference type="Pfam" id="PF13410">
    <property type="entry name" value="GST_C_2"/>
    <property type="match status" value="1"/>
</dbReference>
<dbReference type="InterPro" id="IPR040079">
    <property type="entry name" value="Glutathione_S-Trfase"/>
</dbReference>
<organism evidence="5 6">
    <name type="scientific">Humicola insolens</name>
    <name type="common">Soft-rot fungus</name>
    <dbReference type="NCBI Taxonomy" id="85995"/>
    <lineage>
        <taxon>Eukaryota</taxon>
        <taxon>Fungi</taxon>
        <taxon>Dikarya</taxon>
        <taxon>Ascomycota</taxon>
        <taxon>Pezizomycotina</taxon>
        <taxon>Sordariomycetes</taxon>
        <taxon>Sordariomycetidae</taxon>
        <taxon>Sordariales</taxon>
        <taxon>Chaetomiaceae</taxon>
        <taxon>Mycothermus</taxon>
    </lineage>
</organism>
<feature type="compositionally biased region" description="Basic and acidic residues" evidence="2">
    <location>
        <begin position="258"/>
        <end position="269"/>
    </location>
</feature>
<proteinExistence type="inferred from homology"/>
<dbReference type="SFLD" id="SFLDG00358">
    <property type="entry name" value="Main_(cytGST)"/>
    <property type="match status" value="1"/>
</dbReference>
<dbReference type="CDD" id="cd03046">
    <property type="entry name" value="GST_N_GTT1_like"/>
    <property type="match status" value="1"/>
</dbReference>
<gene>
    <name evidence="5" type="ORF">VTJ49DRAFT_934</name>
</gene>
<comment type="similarity">
    <text evidence="1">Belongs to the GST superfamily.</text>
</comment>
<accession>A0ABR3VES7</accession>
<reference evidence="5 6" key="1">
    <citation type="journal article" date="2024" name="Commun. Biol.">
        <title>Comparative genomic analysis of thermophilic fungi reveals convergent evolutionary adaptations and gene losses.</title>
        <authorList>
            <person name="Steindorff A.S."/>
            <person name="Aguilar-Pontes M.V."/>
            <person name="Robinson A.J."/>
            <person name="Andreopoulos B."/>
            <person name="LaButti K."/>
            <person name="Kuo A."/>
            <person name="Mondo S."/>
            <person name="Riley R."/>
            <person name="Otillar R."/>
            <person name="Haridas S."/>
            <person name="Lipzen A."/>
            <person name="Grimwood J."/>
            <person name="Schmutz J."/>
            <person name="Clum A."/>
            <person name="Reid I.D."/>
            <person name="Moisan M.C."/>
            <person name="Butler G."/>
            <person name="Nguyen T.T.M."/>
            <person name="Dewar K."/>
            <person name="Conant G."/>
            <person name="Drula E."/>
            <person name="Henrissat B."/>
            <person name="Hansel C."/>
            <person name="Singer S."/>
            <person name="Hutchinson M.I."/>
            <person name="de Vries R.P."/>
            <person name="Natvig D.O."/>
            <person name="Powell A.J."/>
            <person name="Tsang A."/>
            <person name="Grigoriev I.V."/>
        </authorList>
    </citation>
    <scope>NUCLEOTIDE SEQUENCE [LARGE SCALE GENOMIC DNA]</scope>
    <source>
        <strain evidence="5 6">CBS 620.91</strain>
    </source>
</reference>
<name>A0ABR3VES7_HUMIN</name>
<dbReference type="Pfam" id="PF13409">
    <property type="entry name" value="GST_N_2"/>
    <property type="match status" value="1"/>
</dbReference>
<dbReference type="InterPro" id="IPR010987">
    <property type="entry name" value="Glutathione-S-Trfase_C-like"/>
</dbReference>
<evidence type="ECO:0000256" key="1">
    <source>
        <dbReference type="ARBA" id="ARBA00007409"/>
    </source>
</evidence>
<evidence type="ECO:0000313" key="6">
    <source>
        <dbReference type="Proteomes" id="UP001583172"/>
    </source>
</evidence>
<dbReference type="Gene3D" id="1.20.1050.10">
    <property type="match status" value="1"/>
</dbReference>
<feature type="region of interest" description="Disordered" evidence="2">
    <location>
        <begin position="258"/>
        <end position="278"/>
    </location>
</feature>
<dbReference type="CDD" id="cd03189">
    <property type="entry name" value="GST_C_GTT1_like"/>
    <property type="match status" value="1"/>
</dbReference>